<evidence type="ECO:0000256" key="4">
    <source>
        <dbReference type="ARBA" id="ARBA00022519"/>
    </source>
</evidence>
<dbReference type="NCBIfam" id="TIGR03423">
    <property type="entry name" value="pbp2_mrdA"/>
    <property type="match status" value="1"/>
</dbReference>
<proteinExistence type="inferred from homology"/>
<keyword evidence="4 14" id="KW-0997">Cell inner membrane</keyword>
<dbReference type="HAMAP" id="MF_02081">
    <property type="entry name" value="MrdA_transpept"/>
    <property type="match status" value="1"/>
</dbReference>
<gene>
    <name evidence="14" type="primary">mrdA</name>
    <name evidence="17" type="ORF">SAMN05216212_1039</name>
</gene>
<feature type="domain" description="Penicillin-binding protein transpeptidase" evidence="15">
    <location>
        <begin position="270"/>
        <end position="604"/>
    </location>
</feature>
<feature type="active site" description="Acyl-ester intermediate" evidence="14">
    <location>
        <position position="329"/>
    </location>
</feature>
<dbReference type="GO" id="GO:0006508">
    <property type="term" value="P:proteolysis"/>
    <property type="evidence" value="ECO:0007669"/>
    <property type="project" value="UniProtKB-KW"/>
</dbReference>
<evidence type="ECO:0000256" key="14">
    <source>
        <dbReference type="HAMAP-Rule" id="MF_02081"/>
    </source>
</evidence>
<evidence type="ECO:0000256" key="13">
    <source>
        <dbReference type="ARBA" id="ARBA00023316"/>
    </source>
</evidence>
<dbReference type="InterPro" id="IPR001460">
    <property type="entry name" value="PCN-bd_Tpept"/>
</dbReference>
<comment type="similarity">
    <text evidence="14">Belongs to the transpeptidase family. MrdA subfamily.</text>
</comment>
<feature type="binding site" evidence="14">
    <location>
        <position position="368"/>
    </location>
    <ligand>
        <name>Zn(2+)</name>
        <dbReference type="ChEBI" id="CHEBI:29105"/>
    </ligand>
</feature>
<keyword evidence="14" id="KW-0862">Zinc</keyword>
<comment type="cofactor">
    <cofactor evidence="14">
        <name>Zn(2+)</name>
        <dbReference type="ChEBI" id="CHEBI:29105"/>
    </cofactor>
    <text evidence="14">Binds one Zn(2+) ion per subunit.</text>
</comment>
<evidence type="ECO:0000256" key="7">
    <source>
        <dbReference type="ARBA" id="ARBA00022692"/>
    </source>
</evidence>
<evidence type="ECO:0000313" key="18">
    <source>
        <dbReference type="Proteomes" id="UP000199305"/>
    </source>
</evidence>
<evidence type="ECO:0000256" key="3">
    <source>
        <dbReference type="ARBA" id="ARBA00022475"/>
    </source>
</evidence>
<name>A0A1G8XCD0_9GAMM</name>
<evidence type="ECO:0000256" key="9">
    <source>
        <dbReference type="ARBA" id="ARBA00022960"/>
    </source>
</evidence>
<dbReference type="SUPFAM" id="SSF56519">
    <property type="entry name" value="Penicillin binding protein dimerisation domain"/>
    <property type="match status" value="1"/>
</dbReference>
<accession>A0A1G8XCD0</accession>
<comment type="catalytic activity">
    <reaction evidence="14">
        <text>Preferential cleavage: (Ac)2-L-Lys-D-Ala-|-D-Ala. Also transpeptidation of peptidyl-alanyl moieties that are N-acyl substituents of D-alanine.</text>
        <dbReference type="EC" id="3.4.16.4"/>
    </reaction>
</comment>
<dbReference type="GO" id="GO:0071972">
    <property type="term" value="F:peptidoglycan L,D-transpeptidase activity"/>
    <property type="evidence" value="ECO:0007669"/>
    <property type="project" value="TreeGrafter"/>
</dbReference>
<evidence type="ECO:0000256" key="11">
    <source>
        <dbReference type="ARBA" id="ARBA00022989"/>
    </source>
</evidence>
<keyword evidence="10 14" id="KW-0573">Peptidoglycan synthesis</keyword>
<keyword evidence="3 14" id="KW-1003">Cell membrane</keyword>
<dbReference type="InterPro" id="IPR017790">
    <property type="entry name" value="Penicillin-binding_protein_2"/>
</dbReference>
<dbReference type="GO" id="GO:0005886">
    <property type="term" value="C:plasma membrane"/>
    <property type="evidence" value="ECO:0007669"/>
    <property type="project" value="UniProtKB-SubCell"/>
</dbReference>
<dbReference type="InterPro" id="IPR005311">
    <property type="entry name" value="PBP_dimer"/>
</dbReference>
<dbReference type="GO" id="GO:0009002">
    <property type="term" value="F:serine-type D-Ala-D-Ala carboxypeptidase activity"/>
    <property type="evidence" value="ECO:0007669"/>
    <property type="project" value="UniProtKB-UniRule"/>
</dbReference>
<evidence type="ECO:0000259" key="15">
    <source>
        <dbReference type="Pfam" id="PF00905"/>
    </source>
</evidence>
<feature type="binding site" evidence="14">
    <location>
        <position position="374"/>
    </location>
    <ligand>
        <name>Zn(2+)</name>
        <dbReference type="ChEBI" id="CHEBI:29105"/>
    </ligand>
</feature>
<dbReference type="STRING" id="658219.SAMN05216212_1039"/>
<comment type="subcellular location">
    <subcellularLocation>
        <location evidence="14">Cell inner membrane</location>
        <topology evidence="14">Single-pass membrane protein</topology>
    </subcellularLocation>
    <subcellularLocation>
        <location evidence="2">Cell membrane</location>
    </subcellularLocation>
    <subcellularLocation>
        <location evidence="1">Membrane</location>
        <topology evidence="1">Single-pass membrane protein</topology>
    </subcellularLocation>
</comment>
<keyword evidence="7 14" id="KW-0812">Transmembrane</keyword>
<keyword evidence="5 14" id="KW-0121">Carboxypeptidase</keyword>
<organism evidence="17 18">
    <name type="scientific">Microbulbifer yueqingensis</name>
    <dbReference type="NCBI Taxonomy" id="658219"/>
    <lineage>
        <taxon>Bacteria</taxon>
        <taxon>Pseudomonadati</taxon>
        <taxon>Pseudomonadota</taxon>
        <taxon>Gammaproteobacteria</taxon>
        <taxon>Cellvibrionales</taxon>
        <taxon>Microbulbiferaceae</taxon>
        <taxon>Microbulbifer</taxon>
    </lineage>
</organism>
<dbReference type="Proteomes" id="UP000199305">
    <property type="component" value="Unassembled WGS sequence"/>
</dbReference>
<evidence type="ECO:0000256" key="6">
    <source>
        <dbReference type="ARBA" id="ARBA00022670"/>
    </source>
</evidence>
<keyword evidence="13 14" id="KW-0961">Cell wall biogenesis/degradation</keyword>
<keyword evidence="11 14" id="KW-1133">Transmembrane helix</keyword>
<dbReference type="PANTHER" id="PTHR30627:SF2">
    <property type="entry name" value="PEPTIDOGLYCAN D,D-TRANSPEPTIDASE MRDA"/>
    <property type="match status" value="1"/>
</dbReference>
<dbReference type="GO" id="GO:0008658">
    <property type="term" value="F:penicillin binding"/>
    <property type="evidence" value="ECO:0007669"/>
    <property type="project" value="UniProtKB-UniRule"/>
</dbReference>
<dbReference type="Gene3D" id="3.40.710.10">
    <property type="entry name" value="DD-peptidase/beta-lactamase superfamily"/>
    <property type="match status" value="1"/>
</dbReference>
<reference evidence="18" key="1">
    <citation type="submission" date="2016-10" db="EMBL/GenBank/DDBJ databases">
        <authorList>
            <person name="Varghese N."/>
            <person name="Submissions S."/>
        </authorList>
    </citation>
    <scope>NUCLEOTIDE SEQUENCE [LARGE SCALE GENOMIC DNA]</scope>
    <source>
        <strain evidence="18">CGMCC 1.10658</strain>
    </source>
</reference>
<dbReference type="AlphaFoldDB" id="A0A1G8XCD0"/>
<dbReference type="GO" id="GO:0009252">
    <property type="term" value="P:peptidoglycan biosynthetic process"/>
    <property type="evidence" value="ECO:0007669"/>
    <property type="project" value="UniProtKB-UniRule"/>
</dbReference>
<evidence type="ECO:0000256" key="12">
    <source>
        <dbReference type="ARBA" id="ARBA00023136"/>
    </source>
</evidence>
<comment type="pathway">
    <text evidence="14">Cell wall biogenesis; peptidoglycan biosynthesis.</text>
</comment>
<dbReference type="InterPro" id="IPR012338">
    <property type="entry name" value="Beta-lactam/transpept-like"/>
</dbReference>
<evidence type="ECO:0000313" key="17">
    <source>
        <dbReference type="EMBL" id="SDJ88007.1"/>
    </source>
</evidence>
<keyword evidence="18" id="KW-1185">Reference proteome</keyword>
<dbReference type="InterPro" id="IPR050515">
    <property type="entry name" value="Beta-lactam/transpept"/>
</dbReference>
<evidence type="ECO:0000259" key="16">
    <source>
        <dbReference type="Pfam" id="PF03717"/>
    </source>
</evidence>
<dbReference type="RefSeq" id="WP_091509541.1">
    <property type="nucleotide sequence ID" value="NZ_FNFH01000002.1"/>
</dbReference>
<evidence type="ECO:0000256" key="1">
    <source>
        <dbReference type="ARBA" id="ARBA00004167"/>
    </source>
</evidence>
<dbReference type="GO" id="GO:0008270">
    <property type="term" value="F:zinc ion binding"/>
    <property type="evidence" value="ECO:0007669"/>
    <property type="project" value="UniProtKB-UniRule"/>
</dbReference>
<keyword evidence="6 14" id="KW-0645">Protease</keyword>
<dbReference type="EMBL" id="FNFH01000002">
    <property type="protein sequence ID" value="SDJ88007.1"/>
    <property type="molecule type" value="Genomic_DNA"/>
</dbReference>
<dbReference type="Gene3D" id="3.90.1310.10">
    <property type="entry name" value="Penicillin-binding protein 2a (Domain 2)"/>
    <property type="match status" value="1"/>
</dbReference>
<dbReference type="GO" id="GO:0071555">
    <property type="term" value="P:cell wall organization"/>
    <property type="evidence" value="ECO:0007669"/>
    <property type="project" value="UniProtKB-KW"/>
</dbReference>
<evidence type="ECO:0000256" key="2">
    <source>
        <dbReference type="ARBA" id="ARBA00004236"/>
    </source>
</evidence>
<keyword evidence="12 14" id="KW-0472">Membrane</keyword>
<comment type="function">
    <text evidence="14">Catalyzes cross-linking of the peptidoglycan cell wall.</text>
</comment>
<protein>
    <recommendedName>
        <fullName evidence="14">Peptidoglycan D,D-transpeptidase MrdA</fullName>
        <ecNumber evidence="14">3.4.16.4</ecNumber>
    </recommendedName>
    <alternativeName>
        <fullName evidence="14">Penicillin-binding protein 2</fullName>
        <shortName evidence="14">PBP-2</shortName>
    </alternativeName>
</protein>
<dbReference type="PANTHER" id="PTHR30627">
    <property type="entry name" value="PEPTIDOGLYCAN D,D-TRANSPEPTIDASE"/>
    <property type="match status" value="1"/>
</dbReference>
<feature type="binding site" evidence="14">
    <location>
        <position position="353"/>
    </location>
    <ligand>
        <name>Zn(2+)</name>
        <dbReference type="ChEBI" id="CHEBI:29105"/>
    </ligand>
</feature>
<dbReference type="InterPro" id="IPR036138">
    <property type="entry name" value="PBP_dimer_sf"/>
</dbReference>
<sequence>MAEDLHLKDHYTEQRLFRHRMLVACAGVVALLGVLVARFYYLQVVNFEDYRTQSDENRIQMRPVPPTRGLIYDRNGTMLADNRPSYNLSLVMERISDLDSTLELIGRLVQLDESDVQKFRKRLQRRRPFQPIPLRFHLSEQEIARISVNEFRLPGVSVEAELVRYYPMTRLFAHSVGYVGRISERELNDFSEEDVRRYRGTQSIGKTGLERSYEDVLLGEVGYENVETNARGRVLRVLERHDPRPGSELTLHLDARLQQVASDALGENRGAVVAIDVKNGGVLAFVSKPSFDPNMFVTGISFKDYRALSDSLDVPLFNRALQGQYPPGSTLKPMMGLGALAAGVIDRETEVKDPGFYRLPNDRRLYRDWKRWGHGKTVDFVQAMAESCDVYFYDTAHRWDINGMHEIATRFGLGTRTGIDLPIERPGLFPSRAWKRGARGMPWFPGDSLNAVLGQGYVLATPLQLAVMTATIANRGTHYKPQVVMAVDGIEQPPEVLHHVEASEDNWDLVFEGMEAVVYDEKGTGKKAGAGLDFRVAGKSGTAQVVGIAQGEQYDSEALKERHRDHALFIAFAPVDDPQIAVAVLVENGESGGGVAAPVARELFADWVSRPLEETVQMISAEREGGFSG</sequence>
<keyword evidence="8 14" id="KW-0378">Hydrolase</keyword>
<evidence type="ECO:0000256" key="8">
    <source>
        <dbReference type="ARBA" id="ARBA00022801"/>
    </source>
</evidence>
<dbReference type="SUPFAM" id="SSF56601">
    <property type="entry name" value="beta-lactamase/transpeptidase-like"/>
    <property type="match status" value="1"/>
</dbReference>
<dbReference type="OrthoDB" id="9766847at2"/>
<dbReference type="Gene3D" id="3.30.1390.30">
    <property type="entry name" value="Penicillin-binding protein 2a, domain 3"/>
    <property type="match status" value="1"/>
</dbReference>
<dbReference type="EC" id="3.4.16.4" evidence="14"/>
<feature type="transmembrane region" description="Helical" evidence="14">
    <location>
        <begin position="21"/>
        <end position="41"/>
    </location>
</feature>
<keyword evidence="9 14" id="KW-0133">Cell shape</keyword>
<dbReference type="UniPathway" id="UPA00219"/>
<keyword evidence="14" id="KW-0479">Metal-binding</keyword>
<feature type="domain" description="Penicillin-binding protein dimerisation" evidence="16">
    <location>
        <begin position="64"/>
        <end position="238"/>
    </location>
</feature>
<evidence type="ECO:0000256" key="5">
    <source>
        <dbReference type="ARBA" id="ARBA00022645"/>
    </source>
</evidence>
<dbReference type="Pfam" id="PF03717">
    <property type="entry name" value="PBP_dimer"/>
    <property type="match status" value="1"/>
</dbReference>
<dbReference type="Pfam" id="PF00905">
    <property type="entry name" value="Transpeptidase"/>
    <property type="match status" value="1"/>
</dbReference>
<dbReference type="GO" id="GO:0008360">
    <property type="term" value="P:regulation of cell shape"/>
    <property type="evidence" value="ECO:0007669"/>
    <property type="project" value="UniProtKB-KW"/>
</dbReference>
<evidence type="ECO:0000256" key="10">
    <source>
        <dbReference type="ARBA" id="ARBA00022984"/>
    </source>
</evidence>
<feature type="binding site" evidence="14">
    <location>
        <position position="388"/>
    </location>
    <ligand>
        <name>Zn(2+)</name>
        <dbReference type="ChEBI" id="CHEBI:29105"/>
    </ligand>
</feature>